<dbReference type="EMBL" id="JAFCMP010000119">
    <property type="protein sequence ID" value="KAG5185848.1"/>
    <property type="molecule type" value="Genomic_DNA"/>
</dbReference>
<proteinExistence type="predicted"/>
<keyword evidence="2" id="KW-1185">Reference proteome</keyword>
<protein>
    <submittedName>
        <fullName evidence="1">Uncharacterized protein</fullName>
    </submittedName>
</protein>
<sequence>MLPQQTSAAAASDACARRWYTGKGHEHFGVAYRRKAERTKRGYSDEQLKSALARYATGREALERSRRGSRWEALFAFKAVLEARTGAHAAARVAGADNALYEQLFRAQPRKYLQRTRYLAVMRVVYGLDVAPTDHAADALALRALNRLYNAFDMVYMMQVAARPHETLDASLRFAFALLGSEGAFDAKCTDPVPLSSLLDMAVVLASHDTEAALRTVLEEVRVSPVEVNVEVNLLKKGY</sequence>
<dbReference type="AlphaFoldDB" id="A0A835Z3N8"/>
<comment type="caution">
    <text evidence="1">The sequence shown here is derived from an EMBL/GenBank/DDBJ whole genome shotgun (WGS) entry which is preliminary data.</text>
</comment>
<gene>
    <name evidence="1" type="ORF">JKP88DRAFT_254712</name>
</gene>
<accession>A0A835Z3N8</accession>
<evidence type="ECO:0000313" key="2">
    <source>
        <dbReference type="Proteomes" id="UP000664859"/>
    </source>
</evidence>
<reference evidence="1" key="1">
    <citation type="submission" date="2021-02" db="EMBL/GenBank/DDBJ databases">
        <title>First Annotated Genome of the Yellow-green Alga Tribonema minus.</title>
        <authorList>
            <person name="Mahan K.M."/>
        </authorList>
    </citation>
    <scope>NUCLEOTIDE SEQUENCE</scope>
    <source>
        <strain evidence="1">UTEX B ZZ1240</strain>
    </source>
</reference>
<organism evidence="1 2">
    <name type="scientific">Tribonema minus</name>
    <dbReference type="NCBI Taxonomy" id="303371"/>
    <lineage>
        <taxon>Eukaryota</taxon>
        <taxon>Sar</taxon>
        <taxon>Stramenopiles</taxon>
        <taxon>Ochrophyta</taxon>
        <taxon>PX clade</taxon>
        <taxon>Xanthophyceae</taxon>
        <taxon>Tribonematales</taxon>
        <taxon>Tribonemataceae</taxon>
        <taxon>Tribonema</taxon>
    </lineage>
</organism>
<dbReference type="Proteomes" id="UP000664859">
    <property type="component" value="Unassembled WGS sequence"/>
</dbReference>
<evidence type="ECO:0000313" key="1">
    <source>
        <dbReference type="EMBL" id="KAG5185848.1"/>
    </source>
</evidence>
<dbReference type="OrthoDB" id="191041at2759"/>
<name>A0A835Z3N8_9STRA</name>